<feature type="compositionally biased region" description="Acidic residues" evidence="1">
    <location>
        <begin position="147"/>
        <end position="159"/>
    </location>
</feature>
<evidence type="ECO:0008006" key="4">
    <source>
        <dbReference type="Google" id="ProtNLM"/>
    </source>
</evidence>
<feature type="compositionally biased region" description="Basic and acidic residues" evidence="1">
    <location>
        <begin position="95"/>
        <end position="111"/>
    </location>
</feature>
<protein>
    <recommendedName>
        <fullName evidence="4">DNA primase</fullName>
    </recommendedName>
</protein>
<evidence type="ECO:0000313" key="2">
    <source>
        <dbReference type="EMBL" id="GAA4427889.1"/>
    </source>
</evidence>
<evidence type="ECO:0000256" key="1">
    <source>
        <dbReference type="SAM" id="MobiDB-lite"/>
    </source>
</evidence>
<evidence type="ECO:0000313" key="3">
    <source>
        <dbReference type="Proteomes" id="UP001500622"/>
    </source>
</evidence>
<dbReference type="Proteomes" id="UP001500622">
    <property type="component" value="Unassembled WGS sequence"/>
</dbReference>
<feature type="compositionally biased region" description="Polar residues" evidence="1">
    <location>
        <begin position="203"/>
        <end position="219"/>
    </location>
</feature>
<gene>
    <name evidence="2" type="ORF">GCM10023169_28380</name>
</gene>
<keyword evidence="3" id="KW-1185">Reference proteome</keyword>
<comment type="caution">
    <text evidence="2">The sequence shown here is derived from an EMBL/GenBank/DDBJ whole genome shotgun (WGS) entry which is preliminary data.</text>
</comment>
<feature type="compositionally biased region" description="Low complexity" evidence="1">
    <location>
        <begin position="122"/>
        <end position="146"/>
    </location>
</feature>
<accession>A0ABP8LFE4</accession>
<organism evidence="2 3">
    <name type="scientific">Georgenia halophila</name>
    <dbReference type="NCBI Taxonomy" id="620889"/>
    <lineage>
        <taxon>Bacteria</taxon>
        <taxon>Bacillati</taxon>
        <taxon>Actinomycetota</taxon>
        <taxon>Actinomycetes</taxon>
        <taxon>Micrococcales</taxon>
        <taxon>Bogoriellaceae</taxon>
        <taxon>Georgenia</taxon>
    </lineage>
</organism>
<sequence length="219" mass="22654">MDNKLKFAGMLAGGYLLGRTRKMKTALMLAATVGAKQLRDSPSRELTELRNSVLGSPEVKRLTGEVSGRLTEAGKAAAIATATRSVESLSTNLQERTEKLQAESPSRRQPEGSDEEGEPTDGGAAEESSGQGEEPASEEPSGQGEEPASEEPVDEGEEPASEKPADEGEPTDGGATDEPVDEGEPTDGGATDEPVDEGEAPSAQESDQPQSGRGEGATS</sequence>
<feature type="compositionally biased region" description="Polar residues" evidence="1">
    <location>
        <begin position="84"/>
        <end position="94"/>
    </location>
</feature>
<name>A0ABP8LFE4_9MICO</name>
<dbReference type="RefSeq" id="WP_345216933.1">
    <property type="nucleotide sequence ID" value="NZ_BAABGN010000012.1"/>
</dbReference>
<proteinExistence type="predicted"/>
<feature type="region of interest" description="Disordered" evidence="1">
    <location>
        <begin position="82"/>
        <end position="219"/>
    </location>
</feature>
<reference evidence="3" key="1">
    <citation type="journal article" date="2019" name="Int. J. Syst. Evol. Microbiol.">
        <title>The Global Catalogue of Microorganisms (GCM) 10K type strain sequencing project: providing services to taxonomists for standard genome sequencing and annotation.</title>
        <authorList>
            <consortium name="The Broad Institute Genomics Platform"/>
            <consortium name="The Broad Institute Genome Sequencing Center for Infectious Disease"/>
            <person name="Wu L."/>
            <person name="Ma J."/>
        </authorList>
    </citation>
    <scope>NUCLEOTIDE SEQUENCE [LARGE SCALE GENOMIC DNA]</scope>
    <source>
        <strain evidence="3">JCM 17810</strain>
    </source>
</reference>
<dbReference type="EMBL" id="BAABGN010000012">
    <property type="protein sequence ID" value="GAA4427889.1"/>
    <property type="molecule type" value="Genomic_DNA"/>
</dbReference>